<comment type="similarity">
    <text evidence="1">Belongs to the eukaryotic ribosomal protein eL21 family.</text>
</comment>
<dbReference type="FunFam" id="2.30.30.70:FF:000001">
    <property type="entry name" value="60S ribosomal protein L21"/>
    <property type="match status" value="1"/>
</dbReference>
<dbReference type="InterPro" id="IPR001147">
    <property type="entry name" value="Ribosomal_eL21"/>
</dbReference>
<organism evidence="4 5">
    <name type="scientific">Piromyces finnis</name>
    <dbReference type="NCBI Taxonomy" id="1754191"/>
    <lineage>
        <taxon>Eukaryota</taxon>
        <taxon>Fungi</taxon>
        <taxon>Fungi incertae sedis</taxon>
        <taxon>Chytridiomycota</taxon>
        <taxon>Chytridiomycota incertae sedis</taxon>
        <taxon>Neocallimastigomycetes</taxon>
        <taxon>Neocallimastigales</taxon>
        <taxon>Neocallimastigaceae</taxon>
        <taxon>Piromyces</taxon>
    </lineage>
</organism>
<proteinExistence type="inferred from homology"/>
<evidence type="ECO:0000256" key="3">
    <source>
        <dbReference type="ARBA" id="ARBA00023274"/>
    </source>
</evidence>
<evidence type="ECO:0000313" key="5">
    <source>
        <dbReference type="Proteomes" id="UP000193719"/>
    </source>
</evidence>
<evidence type="ECO:0000313" key="4">
    <source>
        <dbReference type="EMBL" id="ORX52093.1"/>
    </source>
</evidence>
<dbReference type="Gene3D" id="6.10.250.3260">
    <property type="match status" value="1"/>
</dbReference>
<dbReference type="AlphaFoldDB" id="A0A1Y1VDG6"/>
<keyword evidence="5" id="KW-1185">Reference proteome</keyword>
<dbReference type="GO" id="GO:0005840">
    <property type="term" value="C:ribosome"/>
    <property type="evidence" value="ECO:0007669"/>
    <property type="project" value="UniProtKB-KW"/>
</dbReference>
<keyword evidence="2" id="KW-0689">Ribosomal protein</keyword>
<protein>
    <recommendedName>
        <fullName evidence="6">60S ribosomal protein L21-A</fullName>
    </recommendedName>
</protein>
<name>A0A1Y1VDG6_9FUNG</name>
<dbReference type="OrthoDB" id="1539250at2759"/>
<comment type="caution">
    <text evidence="4">The sequence shown here is derived from an EMBL/GenBank/DDBJ whole genome shotgun (WGS) entry which is preliminary data.</text>
</comment>
<dbReference type="STRING" id="1754191.A0A1Y1VDG6"/>
<dbReference type="Gene3D" id="2.30.30.70">
    <property type="entry name" value="Ribosomal protein L21"/>
    <property type="match status" value="1"/>
</dbReference>
<dbReference type="Pfam" id="PF01157">
    <property type="entry name" value="Ribosomal_L21e"/>
    <property type="match status" value="1"/>
</dbReference>
<dbReference type="InterPro" id="IPR036948">
    <property type="entry name" value="Ribosomal_eL21_sf"/>
</dbReference>
<dbReference type="PANTHER" id="PTHR20981">
    <property type="entry name" value="60S RIBOSOMAL PROTEIN L21"/>
    <property type="match status" value="1"/>
</dbReference>
<dbReference type="EMBL" id="MCFH01000016">
    <property type="protein sequence ID" value="ORX52093.1"/>
    <property type="molecule type" value="Genomic_DNA"/>
</dbReference>
<dbReference type="SUPFAM" id="SSF50104">
    <property type="entry name" value="Translation proteins SH3-like domain"/>
    <property type="match status" value="1"/>
</dbReference>
<dbReference type="InterPro" id="IPR018259">
    <property type="entry name" value="Ribosomal_eL21_CS"/>
</dbReference>
<evidence type="ECO:0000256" key="2">
    <source>
        <dbReference type="ARBA" id="ARBA00022980"/>
    </source>
</evidence>
<dbReference type="PROSITE" id="PS01171">
    <property type="entry name" value="RIBOSOMAL_L21E"/>
    <property type="match status" value="1"/>
</dbReference>
<keyword evidence="3" id="KW-0687">Ribonucleoprotein</keyword>
<accession>A0A1Y1VDG6</accession>
<dbReference type="InterPro" id="IPR008991">
    <property type="entry name" value="Translation_prot_SH3-like_sf"/>
</dbReference>
<reference evidence="4 5" key="2">
    <citation type="submission" date="2016-08" db="EMBL/GenBank/DDBJ databases">
        <title>Pervasive Adenine N6-methylation of Active Genes in Fungi.</title>
        <authorList>
            <consortium name="DOE Joint Genome Institute"/>
            <person name="Mondo S.J."/>
            <person name="Dannebaum R.O."/>
            <person name="Kuo R.C."/>
            <person name="Labutti K."/>
            <person name="Haridas S."/>
            <person name="Kuo A."/>
            <person name="Salamov A."/>
            <person name="Ahrendt S.R."/>
            <person name="Lipzen A."/>
            <person name="Sullivan W."/>
            <person name="Andreopoulos W.B."/>
            <person name="Clum A."/>
            <person name="Lindquist E."/>
            <person name="Daum C."/>
            <person name="Ramamoorthy G.K."/>
            <person name="Gryganskyi A."/>
            <person name="Culley D."/>
            <person name="Magnuson J.K."/>
            <person name="James T.Y."/>
            <person name="O'Malley M.A."/>
            <person name="Stajich J.E."/>
            <person name="Spatafora J.W."/>
            <person name="Visel A."/>
            <person name="Grigoriev I.V."/>
        </authorList>
    </citation>
    <scope>NUCLEOTIDE SEQUENCE [LARGE SCALE GENOMIC DNA]</scope>
    <source>
        <strain evidence="5">finn</strain>
    </source>
</reference>
<evidence type="ECO:0000256" key="1">
    <source>
        <dbReference type="ARBA" id="ARBA00008427"/>
    </source>
</evidence>
<reference evidence="4 5" key="1">
    <citation type="submission" date="2016-08" db="EMBL/GenBank/DDBJ databases">
        <title>Genomes of anaerobic fungi encode conserved fungal cellulosomes for biomass hydrolysis.</title>
        <authorList>
            <consortium name="DOE Joint Genome Institute"/>
            <person name="Haitjema C.H."/>
            <person name="Gilmore S.P."/>
            <person name="Henske J.K."/>
            <person name="Solomon K.V."/>
            <person name="De Groot R."/>
            <person name="Kuo A."/>
            <person name="Mondo S.J."/>
            <person name="Salamov A.A."/>
            <person name="Labutti K."/>
            <person name="Zhao Z."/>
            <person name="Chiniquy J."/>
            <person name="Barry K."/>
            <person name="Brewer H.M."/>
            <person name="Purvine S.O."/>
            <person name="Wright A.T."/>
            <person name="Boxma B."/>
            <person name="Van Alen T."/>
            <person name="Hackstein J.H."/>
            <person name="Baker S.E."/>
            <person name="Grigoriev I.V."/>
            <person name="O'Malley M.A."/>
        </authorList>
    </citation>
    <scope>NUCLEOTIDE SEQUENCE [LARGE SCALE GENOMIC DNA]</scope>
    <source>
        <strain evidence="5">finn</strain>
    </source>
</reference>
<evidence type="ECO:0008006" key="6">
    <source>
        <dbReference type="Google" id="ProtNLM"/>
    </source>
</evidence>
<gene>
    <name evidence="4" type="ORF">BCR36DRAFT_582611</name>
</gene>
<dbReference type="GO" id="GO:0003735">
    <property type="term" value="F:structural constituent of ribosome"/>
    <property type="evidence" value="ECO:0007669"/>
    <property type="project" value="InterPro"/>
</dbReference>
<dbReference type="FunFam" id="6.10.250.3260:FF:000001">
    <property type="entry name" value="60S ribosomal protein L21"/>
    <property type="match status" value="1"/>
</dbReference>
<dbReference type="GO" id="GO:1990904">
    <property type="term" value="C:ribonucleoprotein complex"/>
    <property type="evidence" value="ECO:0007669"/>
    <property type="project" value="UniProtKB-KW"/>
</dbReference>
<dbReference type="GO" id="GO:0006412">
    <property type="term" value="P:translation"/>
    <property type="evidence" value="ECO:0007669"/>
    <property type="project" value="InterPro"/>
</dbReference>
<dbReference type="Proteomes" id="UP000193719">
    <property type="component" value="Unassembled WGS sequence"/>
</dbReference>
<sequence>MPHSFGLRARTRHLFARDFRTSGPIKLSTYLKTYRVGDIVDIKANGAVQKGMPHKFYHGKTGVIYNVTKTSVGVIINKQVGNRFMEKRINVRIEHIKHSKCRLDFLNRVKKNAELKAAAKAAGTRVNVCRQPEQPRNARFVSTKGNVPTTIAPVPYEALV</sequence>